<gene>
    <name evidence="2" type="ORF">SAMN05443574_11584</name>
</gene>
<dbReference type="EMBL" id="FNOF01000015">
    <property type="protein sequence ID" value="SDX14184.1"/>
    <property type="molecule type" value="Genomic_DNA"/>
</dbReference>
<protein>
    <recommendedName>
        <fullName evidence="1">HVO-2928 N-terminal domain-containing protein</fullName>
    </recommendedName>
</protein>
<dbReference type="AlphaFoldDB" id="A0A1H2ZBH3"/>
<reference evidence="2 3" key="1">
    <citation type="submission" date="2016-10" db="EMBL/GenBank/DDBJ databases">
        <authorList>
            <person name="de Groot N.N."/>
        </authorList>
    </citation>
    <scope>NUCLEOTIDE SEQUENCE [LARGE SCALE GENOMIC DNA]</scope>
    <source>
        <strain evidence="2 3">DSM 3756</strain>
    </source>
</reference>
<organism evidence="2 3">
    <name type="scientific">Haloarcula vallismortis</name>
    <name type="common">Halobacterium vallismortis</name>
    <dbReference type="NCBI Taxonomy" id="28442"/>
    <lineage>
        <taxon>Archaea</taxon>
        <taxon>Methanobacteriati</taxon>
        <taxon>Methanobacteriota</taxon>
        <taxon>Stenosarchaea group</taxon>
        <taxon>Halobacteria</taxon>
        <taxon>Halobacteriales</taxon>
        <taxon>Haloarculaceae</taxon>
        <taxon>Haloarcula</taxon>
    </lineage>
</organism>
<evidence type="ECO:0000313" key="2">
    <source>
        <dbReference type="EMBL" id="SDX14184.1"/>
    </source>
</evidence>
<name>A0A1H2ZBH3_HALVA</name>
<proteinExistence type="predicted"/>
<sequence length="45" mass="5290">MREFVFEIRYDDGVDELMDLFIATPDARSTTFLCSMGNAQIWRLD</sequence>
<dbReference type="InterPro" id="IPR056529">
    <property type="entry name" value="HVO_2928_N"/>
</dbReference>
<evidence type="ECO:0000313" key="3">
    <source>
        <dbReference type="Proteomes" id="UP000182573"/>
    </source>
</evidence>
<dbReference type="RefSeq" id="WP_241431681.1">
    <property type="nucleotide sequence ID" value="NZ_FNOF01000015.1"/>
</dbReference>
<dbReference type="STRING" id="28442.SAMN05443574_11584"/>
<dbReference type="Proteomes" id="UP000182573">
    <property type="component" value="Unassembled WGS sequence"/>
</dbReference>
<accession>A0A1H2ZBH3</accession>
<feature type="domain" description="HVO-2928 N-terminal" evidence="1">
    <location>
        <begin position="3"/>
        <end position="45"/>
    </location>
</feature>
<evidence type="ECO:0000259" key="1">
    <source>
        <dbReference type="Pfam" id="PF24281"/>
    </source>
</evidence>
<dbReference type="Pfam" id="PF24281">
    <property type="entry name" value="HVO_2928_N"/>
    <property type="match status" value="1"/>
</dbReference>